<accession>A0A4R0NDJ0</accession>
<keyword evidence="4" id="KW-1185">Reference proteome</keyword>
<name>A0A4R0NDJ0_9SPHI</name>
<dbReference type="EMBL" id="SJSM01000002">
    <property type="protein sequence ID" value="TCC98450.1"/>
    <property type="molecule type" value="Genomic_DNA"/>
</dbReference>
<evidence type="ECO:0000313" key="4">
    <source>
        <dbReference type="Proteomes" id="UP000291117"/>
    </source>
</evidence>
<dbReference type="AlphaFoldDB" id="A0A4R0NDJ0"/>
<comment type="caution">
    <text evidence="3">The sequence shown here is derived from an EMBL/GenBank/DDBJ whole genome shotgun (WGS) entry which is preliminary data.</text>
</comment>
<evidence type="ECO:0000256" key="1">
    <source>
        <dbReference type="SAM" id="MobiDB-lite"/>
    </source>
</evidence>
<reference evidence="3 4" key="1">
    <citation type="submission" date="2019-02" db="EMBL/GenBank/DDBJ databases">
        <title>Pedobacter sp. RP-3-8 sp. nov., isolated from Arctic soil.</title>
        <authorList>
            <person name="Dahal R.H."/>
        </authorList>
    </citation>
    <scope>NUCLEOTIDE SEQUENCE [LARGE SCALE GENOMIC DNA]</scope>
    <source>
        <strain evidence="3 4">RP-3-8</strain>
    </source>
</reference>
<sequence>MVARIIPGKTIRGALHYNENKVDHGEASLIMASGFAGEIQQMNFNQKLNRFKHLLELRPEVRTNTLHISLNFHSTEQLDNFTLQQIANRYMEKIGYGDQPFLVYRHDDAAHMHVHIVTTNITAKGKRIELHNNAFQSEEARKEIETEFNLVKAESKNIQKEPGIKKVEAGKVKYGKIPTKRAISNILTGVTRDYKFTSLAEFNAILKCFNVVALRGGEDTPMYKHKGLMFSMLDEKGKPIGVPVKASAFYARPTLKNLEKLFVRNIEKRKQYKAGLKQRIDQVLSAKGKMSRSQFELELKKQGIEVAFRQNAQGFIFGVTYVDHHSQTVFNGSDLGKSYSAKALTDRFIAAIQRTALENKPSVKTKEQPRTQIQQWPKEYMNTEVNTNFLEALLAKTQPEYGIGMPRRRKKRKKRRPQMNQELTL</sequence>
<feature type="domain" description="MobA/VirD2-like nuclease" evidence="2">
    <location>
        <begin position="17"/>
        <end position="150"/>
    </location>
</feature>
<feature type="compositionally biased region" description="Basic residues" evidence="1">
    <location>
        <begin position="406"/>
        <end position="417"/>
    </location>
</feature>
<feature type="region of interest" description="Disordered" evidence="1">
    <location>
        <begin position="401"/>
        <end position="425"/>
    </location>
</feature>
<proteinExistence type="predicted"/>
<evidence type="ECO:0000259" key="2">
    <source>
        <dbReference type="Pfam" id="PF03432"/>
    </source>
</evidence>
<organism evidence="3 4">
    <name type="scientific">Pedobacter hiemivivus</name>
    <dbReference type="NCBI Taxonomy" id="2530454"/>
    <lineage>
        <taxon>Bacteria</taxon>
        <taxon>Pseudomonadati</taxon>
        <taxon>Bacteroidota</taxon>
        <taxon>Sphingobacteriia</taxon>
        <taxon>Sphingobacteriales</taxon>
        <taxon>Sphingobacteriaceae</taxon>
        <taxon>Pedobacter</taxon>
    </lineage>
</organism>
<dbReference type="RefSeq" id="WP_131607433.1">
    <property type="nucleotide sequence ID" value="NZ_SJSM01000002.1"/>
</dbReference>
<dbReference type="InterPro" id="IPR005094">
    <property type="entry name" value="Endonuclease_MobA/VirD2"/>
</dbReference>
<evidence type="ECO:0000313" key="3">
    <source>
        <dbReference type="EMBL" id="TCC98450.1"/>
    </source>
</evidence>
<dbReference type="Proteomes" id="UP000291117">
    <property type="component" value="Unassembled WGS sequence"/>
</dbReference>
<dbReference type="OrthoDB" id="915634at2"/>
<gene>
    <name evidence="3" type="ORF">EZ444_03970</name>
</gene>
<dbReference type="Pfam" id="PF03432">
    <property type="entry name" value="Relaxase"/>
    <property type="match status" value="1"/>
</dbReference>
<protein>
    <submittedName>
        <fullName evidence="3">Relaxase</fullName>
    </submittedName>
</protein>